<dbReference type="Proteomes" id="UP000065511">
    <property type="component" value="Chromosome"/>
</dbReference>
<dbReference type="RefSeq" id="WP_071876603.1">
    <property type="nucleotide sequence ID" value="NZ_JXLC01000003.1"/>
</dbReference>
<proteinExistence type="predicted"/>
<evidence type="ECO:0000313" key="2">
    <source>
        <dbReference type="Proteomes" id="UP000065511"/>
    </source>
</evidence>
<evidence type="ECO:0008006" key="3">
    <source>
        <dbReference type="Google" id="ProtNLM"/>
    </source>
</evidence>
<keyword evidence="2" id="KW-1185">Reference proteome</keyword>
<organism evidence="1 2">
    <name type="scientific">Enterococcus silesiacus</name>
    <dbReference type="NCBI Taxonomy" id="332949"/>
    <lineage>
        <taxon>Bacteria</taxon>
        <taxon>Bacillati</taxon>
        <taxon>Bacillota</taxon>
        <taxon>Bacilli</taxon>
        <taxon>Lactobacillales</taxon>
        <taxon>Enterococcaceae</taxon>
        <taxon>Enterococcus</taxon>
    </lineage>
</organism>
<sequence>MRYDKLIVFVKESSKSHYDPEKGEWIEADPKKTPAEVNITDLGTDRSITIFGSIKQGAKVIRTQPLFSVPKWDQIEYGGKKYQLTTERTPSERHSLIVEEVVKDG</sequence>
<gene>
    <name evidence="1" type="ORF">ATZ33_17460</name>
</gene>
<reference evidence="1 2" key="1">
    <citation type="submission" date="2015-12" db="EMBL/GenBank/DDBJ databases">
        <authorList>
            <person name="Lauer A."/>
            <person name="Humrighouse B."/>
            <person name="Loparev V."/>
            <person name="Shewmaker P.L."/>
            <person name="Whitney A.M."/>
            <person name="McLaughlin R.W."/>
        </authorList>
    </citation>
    <scope>NUCLEOTIDE SEQUENCE [LARGE SCALE GENOMIC DNA]</scope>
    <source>
        <strain evidence="1 2">LMG 23085</strain>
    </source>
</reference>
<dbReference type="EMBL" id="CP013614">
    <property type="protein sequence ID" value="ALS03098.1"/>
    <property type="molecule type" value="Genomic_DNA"/>
</dbReference>
<name>A0ABM5WD18_9ENTE</name>
<accession>A0ABM5WD18</accession>
<evidence type="ECO:0000313" key="1">
    <source>
        <dbReference type="EMBL" id="ALS03098.1"/>
    </source>
</evidence>
<protein>
    <recommendedName>
        <fullName evidence="3">Phage head-tail adapter protein</fullName>
    </recommendedName>
</protein>